<dbReference type="OrthoDB" id="8085995at2"/>
<dbReference type="Proteomes" id="UP000273786">
    <property type="component" value="Unassembled WGS sequence"/>
</dbReference>
<evidence type="ECO:0000313" key="2">
    <source>
        <dbReference type="Proteomes" id="UP000273786"/>
    </source>
</evidence>
<evidence type="ECO:0000313" key="1">
    <source>
        <dbReference type="EMBL" id="RRI01124.1"/>
    </source>
</evidence>
<dbReference type="AlphaFoldDB" id="A0A3P3FRE2"/>
<protein>
    <submittedName>
        <fullName evidence="1">Uncharacterized protein</fullName>
    </submittedName>
</protein>
<dbReference type="EMBL" id="RQXT01000017">
    <property type="protein sequence ID" value="RRI01124.1"/>
    <property type="molecule type" value="Genomic_DNA"/>
</dbReference>
<sequence>MAALAEMPTISDVRQAIVRYLIDDADKPCVSISEMIGAMRGIFALCELTDWQLSDLIARIAIDAGFAIEFDAGRP</sequence>
<comment type="caution">
    <text evidence="1">The sequence shown here is derived from an EMBL/GenBank/DDBJ whole genome shotgun (WGS) entry which is preliminary data.</text>
</comment>
<reference evidence="1 2" key="1">
    <citation type="submission" date="2018-11" db="EMBL/GenBank/DDBJ databases">
        <title>the genome of Mesorhizobium tamadayense DSM 28320.</title>
        <authorList>
            <person name="Gao J."/>
        </authorList>
    </citation>
    <scope>NUCLEOTIDE SEQUENCE [LARGE SCALE GENOMIC DNA]</scope>
    <source>
        <strain evidence="1 2">DSM 28320</strain>
    </source>
</reference>
<dbReference type="RefSeq" id="WP_124999665.1">
    <property type="nucleotide sequence ID" value="NZ_RQXT01000017.1"/>
</dbReference>
<organism evidence="1 2">
    <name type="scientific">Mesorhizobium tamadayense</name>
    <dbReference type="NCBI Taxonomy" id="425306"/>
    <lineage>
        <taxon>Bacteria</taxon>
        <taxon>Pseudomonadati</taxon>
        <taxon>Pseudomonadota</taxon>
        <taxon>Alphaproteobacteria</taxon>
        <taxon>Hyphomicrobiales</taxon>
        <taxon>Phyllobacteriaceae</taxon>
        <taxon>Mesorhizobium</taxon>
    </lineage>
</organism>
<accession>A0A3P3FRE2</accession>
<name>A0A3P3FRE2_9HYPH</name>
<gene>
    <name evidence="1" type="ORF">EH240_15620</name>
</gene>
<proteinExistence type="predicted"/>
<keyword evidence="2" id="KW-1185">Reference proteome</keyword>